<evidence type="ECO:0000256" key="9">
    <source>
        <dbReference type="ARBA" id="ARBA00046608"/>
    </source>
</evidence>
<comment type="pathway">
    <text evidence="10">Lipid metabolism; phospholipid metabolism.</text>
</comment>
<keyword evidence="7 10" id="KW-1208">Phospholipid metabolism</keyword>
<evidence type="ECO:0000256" key="5">
    <source>
        <dbReference type="ARBA" id="ARBA00023098"/>
    </source>
</evidence>
<gene>
    <name evidence="10 11" type="primary">plsX</name>
    <name evidence="11" type="ORF">NCTC13150_00958</name>
</gene>
<comment type="similarity">
    <text evidence="10">Belongs to the PlsX family.</text>
</comment>
<evidence type="ECO:0000313" key="11">
    <source>
        <dbReference type="EMBL" id="VFB16431.1"/>
    </source>
</evidence>
<keyword evidence="2 10" id="KW-0963">Cytoplasm</keyword>
<protein>
    <recommendedName>
        <fullName evidence="8 10">Phosphate acyltransferase</fullName>
        <ecNumber evidence="8 10">2.3.1.274</ecNumber>
    </recommendedName>
    <alternativeName>
        <fullName evidence="10">Acyl-ACP phosphotransacylase</fullName>
    </alternativeName>
    <alternativeName>
        <fullName evidence="10">Acyl-[acyl-carrier-protein]--phosphate acyltransferase</fullName>
    </alternativeName>
    <alternativeName>
        <fullName evidence="10">Phosphate-acyl-ACP acyltransferase</fullName>
    </alternativeName>
</protein>
<dbReference type="AlphaFoldDB" id="A0A8H2M7Z5"/>
<dbReference type="Pfam" id="PF02504">
    <property type="entry name" value="FA_synthesis"/>
    <property type="match status" value="1"/>
</dbReference>
<accession>A0A8H2M7Z5</accession>
<comment type="caution">
    <text evidence="11">The sequence shown here is derived from an EMBL/GenBank/DDBJ whole genome shotgun (WGS) entry which is preliminary data.</text>
</comment>
<dbReference type="PANTHER" id="PTHR30100">
    <property type="entry name" value="FATTY ACID/PHOSPHOLIPID SYNTHESIS PROTEIN PLSX"/>
    <property type="match status" value="1"/>
</dbReference>
<organism evidence="11 12">
    <name type="scientific">Urinicoccus massiliensis</name>
    <dbReference type="NCBI Taxonomy" id="1723382"/>
    <lineage>
        <taxon>Bacteria</taxon>
        <taxon>Bacillati</taxon>
        <taxon>Bacillota</taxon>
        <taxon>Tissierellia</taxon>
        <taxon>Tissierellales</taxon>
        <taxon>Peptoniphilaceae</taxon>
        <taxon>Urinicoccus</taxon>
    </lineage>
</organism>
<keyword evidence="3 10" id="KW-0444">Lipid biosynthesis</keyword>
<evidence type="ECO:0000256" key="4">
    <source>
        <dbReference type="ARBA" id="ARBA00022679"/>
    </source>
</evidence>
<keyword evidence="5 10" id="KW-0443">Lipid metabolism</keyword>
<dbReference type="SUPFAM" id="SSF53659">
    <property type="entry name" value="Isocitrate/Isopropylmalate dehydrogenase-like"/>
    <property type="match status" value="1"/>
</dbReference>
<evidence type="ECO:0000256" key="3">
    <source>
        <dbReference type="ARBA" id="ARBA00022516"/>
    </source>
</evidence>
<keyword evidence="4 10" id="KW-0808">Transferase</keyword>
<comment type="catalytic activity">
    <reaction evidence="1 10">
        <text>a fatty acyl-[ACP] + phosphate = an acyl phosphate + holo-[ACP]</text>
        <dbReference type="Rhea" id="RHEA:42292"/>
        <dbReference type="Rhea" id="RHEA-COMP:9685"/>
        <dbReference type="Rhea" id="RHEA-COMP:14125"/>
        <dbReference type="ChEBI" id="CHEBI:43474"/>
        <dbReference type="ChEBI" id="CHEBI:59918"/>
        <dbReference type="ChEBI" id="CHEBI:64479"/>
        <dbReference type="ChEBI" id="CHEBI:138651"/>
        <dbReference type="EC" id="2.3.1.274"/>
    </reaction>
</comment>
<keyword evidence="11" id="KW-0012">Acyltransferase</keyword>
<dbReference type="Gene3D" id="3.40.718.10">
    <property type="entry name" value="Isopropylmalate Dehydrogenase"/>
    <property type="match status" value="1"/>
</dbReference>
<dbReference type="PANTHER" id="PTHR30100:SF1">
    <property type="entry name" value="PHOSPHATE ACYLTRANSFERASE"/>
    <property type="match status" value="1"/>
</dbReference>
<dbReference type="NCBIfam" id="TIGR00182">
    <property type="entry name" value="plsX"/>
    <property type="match status" value="1"/>
</dbReference>
<dbReference type="GO" id="GO:0008654">
    <property type="term" value="P:phospholipid biosynthetic process"/>
    <property type="evidence" value="ECO:0007669"/>
    <property type="project" value="UniProtKB-KW"/>
</dbReference>
<evidence type="ECO:0000256" key="1">
    <source>
        <dbReference type="ARBA" id="ARBA00001232"/>
    </source>
</evidence>
<dbReference type="GO" id="GO:0006633">
    <property type="term" value="P:fatty acid biosynthetic process"/>
    <property type="evidence" value="ECO:0007669"/>
    <property type="project" value="UniProtKB-UniRule"/>
</dbReference>
<dbReference type="PIRSF" id="PIRSF002465">
    <property type="entry name" value="Phsphlp_syn_PlsX"/>
    <property type="match status" value="1"/>
</dbReference>
<dbReference type="HAMAP" id="MF_00019">
    <property type="entry name" value="PlsX"/>
    <property type="match status" value="1"/>
</dbReference>
<evidence type="ECO:0000256" key="6">
    <source>
        <dbReference type="ARBA" id="ARBA00023209"/>
    </source>
</evidence>
<evidence type="ECO:0000256" key="10">
    <source>
        <dbReference type="HAMAP-Rule" id="MF_00019"/>
    </source>
</evidence>
<evidence type="ECO:0000256" key="7">
    <source>
        <dbReference type="ARBA" id="ARBA00023264"/>
    </source>
</evidence>
<evidence type="ECO:0000313" key="12">
    <source>
        <dbReference type="Proteomes" id="UP000377798"/>
    </source>
</evidence>
<dbReference type="UniPathway" id="UPA00085"/>
<proteinExistence type="inferred from homology"/>
<reference evidence="11 12" key="1">
    <citation type="submission" date="2019-02" db="EMBL/GenBank/DDBJ databases">
        <authorList>
            <consortium name="Pathogen Informatics"/>
        </authorList>
    </citation>
    <scope>NUCLEOTIDE SEQUENCE [LARGE SCALE GENOMIC DNA]</scope>
    <source>
        <strain evidence="11 12">3012STDY7089603</strain>
    </source>
</reference>
<comment type="function">
    <text evidence="10">Catalyzes the reversible formation of acyl-phosphate (acyl-PO(4)) from acyl-[acyl-carrier-protein] (acyl-ACP). This enzyme utilizes acyl-ACP as fatty acyl donor, but not acyl-CoA.</text>
</comment>
<dbReference type="Proteomes" id="UP000377798">
    <property type="component" value="Unassembled WGS sequence"/>
</dbReference>
<dbReference type="EC" id="2.3.1.274" evidence="8 10"/>
<name>A0A8H2M7Z5_9FIRM</name>
<evidence type="ECO:0000256" key="2">
    <source>
        <dbReference type="ARBA" id="ARBA00022490"/>
    </source>
</evidence>
<dbReference type="RefSeq" id="WP_131749041.1">
    <property type="nucleotide sequence ID" value="NZ_CAACYI010000001.1"/>
</dbReference>
<dbReference type="InterPro" id="IPR012281">
    <property type="entry name" value="Phospholipid_synth_PlsX-like"/>
</dbReference>
<dbReference type="EMBL" id="CAACYI010000001">
    <property type="protein sequence ID" value="VFB16431.1"/>
    <property type="molecule type" value="Genomic_DNA"/>
</dbReference>
<comment type="subcellular location">
    <subcellularLocation>
        <location evidence="10">Cytoplasm</location>
    </subcellularLocation>
    <text evidence="10">Associated with the membrane possibly through PlsY.</text>
</comment>
<evidence type="ECO:0000256" key="8">
    <source>
        <dbReference type="ARBA" id="ARBA00024069"/>
    </source>
</evidence>
<keyword evidence="12" id="KW-1185">Reference proteome</keyword>
<keyword evidence="6 10" id="KW-0594">Phospholipid biosynthesis</keyword>
<sequence length="320" mass="35108">MKVIIDCFGPDLGPGVMIEGASLYAAEKDFYPIFIGNEDQIKEELSKHSFKDYEIIHTDTYIENTEEPTRALRKKKDSSLVMALSLLKEGRADAVLSAGSTGGLLAGGLFLIGRKEGVERACLPVPIPKAKGHVCLLDAGANVDCSVDVIHSFAKMGSDYVRKVYSVNQPKVYLLNIGLEPGKGNKQTKESFDRLSQDPDLNFKGNIEARDVFNTDADVIVCDGFVGNIFLKSMEGFAEFIFSNFKSFLVKDSGAQEKNPLSEKMFQLKNMFDYKNVGAVPLLGIKGLVFKAHGSSNAKAIYSSLKQIDQAVDHKLADEF</sequence>
<dbReference type="GO" id="GO:0005737">
    <property type="term" value="C:cytoplasm"/>
    <property type="evidence" value="ECO:0007669"/>
    <property type="project" value="UniProtKB-SubCell"/>
</dbReference>
<comment type="subunit">
    <text evidence="9 10">Homodimer. Probably interacts with PlsY.</text>
</comment>
<dbReference type="InterPro" id="IPR003664">
    <property type="entry name" value="FA_synthesis"/>
</dbReference>
<dbReference type="GO" id="GO:0043811">
    <property type="term" value="F:phosphate:acyl-[acyl carrier protein] acyltransferase activity"/>
    <property type="evidence" value="ECO:0007669"/>
    <property type="project" value="UniProtKB-UniRule"/>
</dbReference>